<evidence type="ECO:0000256" key="1">
    <source>
        <dbReference type="SAM" id="Phobius"/>
    </source>
</evidence>
<evidence type="ECO:0000313" key="3">
    <source>
        <dbReference type="Proteomes" id="UP000256345"/>
    </source>
</evidence>
<dbReference type="EMBL" id="QUMU01000003">
    <property type="protein sequence ID" value="REG34342.1"/>
    <property type="molecule type" value="Genomic_DNA"/>
</dbReference>
<name>A0ABX9K6I2_9BACT</name>
<feature type="transmembrane region" description="Helical" evidence="1">
    <location>
        <begin position="66"/>
        <end position="91"/>
    </location>
</feature>
<reference evidence="2 3" key="1">
    <citation type="submission" date="2018-08" db="EMBL/GenBank/DDBJ databases">
        <title>Genomic Encyclopedia of Archaeal and Bacterial Type Strains, Phase II (KMG-II): from individual species to whole genera.</title>
        <authorList>
            <person name="Goeker M."/>
        </authorList>
    </citation>
    <scope>NUCLEOTIDE SEQUENCE [LARGE SCALE GENOMIC DNA]</scope>
    <source>
        <strain evidence="2 3">DSM 2261</strain>
    </source>
</reference>
<dbReference type="InterPro" id="IPR009937">
    <property type="entry name" value="Phage_holin_3_6"/>
</dbReference>
<dbReference type="Proteomes" id="UP000256345">
    <property type="component" value="Unassembled WGS sequence"/>
</dbReference>
<keyword evidence="1" id="KW-0812">Transmembrane</keyword>
<dbReference type="RefSeq" id="WP_053066423.1">
    <property type="nucleotide sequence ID" value="NZ_CP011509.1"/>
</dbReference>
<dbReference type="Pfam" id="PF07332">
    <property type="entry name" value="Phage_holin_3_6"/>
    <property type="match status" value="1"/>
</dbReference>
<gene>
    <name evidence="2" type="ORF">ATI61_103235</name>
</gene>
<keyword evidence="3" id="KW-1185">Reference proteome</keyword>
<accession>A0ABX9K6I2</accession>
<feature type="transmembrane region" description="Helical" evidence="1">
    <location>
        <begin position="97"/>
        <end position="120"/>
    </location>
</feature>
<proteinExistence type="predicted"/>
<sequence>MQPGNPNTRSGFDYEDRTIPGDGMSGRAFGSLVGEFFDQGKRLIRAELALAKTELRQEVTKVKAGSVLVGAGGLLLFIGALAFAAFAIVLLDLVLPLWAAALIVTVLFLGIGAGIALAGIKSLKQVHAPNQTIQTLKEDSQWASRTFQSVKSQMHGHA</sequence>
<evidence type="ECO:0000313" key="2">
    <source>
        <dbReference type="EMBL" id="REG34342.1"/>
    </source>
</evidence>
<protein>
    <submittedName>
        <fullName evidence="2">Superfamily III holin-X</fullName>
    </submittedName>
</protein>
<keyword evidence="1" id="KW-1133">Transmembrane helix</keyword>
<comment type="caution">
    <text evidence="2">The sequence shown here is derived from an EMBL/GenBank/DDBJ whole genome shotgun (WGS) entry which is preliminary data.</text>
</comment>
<keyword evidence="1" id="KW-0472">Membrane</keyword>
<organism evidence="2 3">
    <name type="scientific">Archangium gephyra</name>
    <dbReference type="NCBI Taxonomy" id="48"/>
    <lineage>
        <taxon>Bacteria</taxon>
        <taxon>Pseudomonadati</taxon>
        <taxon>Myxococcota</taxon>
        <taxon>Myxococcia</taxon>
        <taxon>Myxococcales</taxon>
        <taxon>Cystobacterineae</taxon>
        <taxon>Archangiaceae</taxon>
        <taxon>Archangium</taxon>
    </lineage>
</organism>